<dbReference type="GO" id="GO:0043235">
    <property type="term" value="C:receptor complex"/>
    <property type="evidence" value="ECO:0007669"/>
    <property type="project" value="TreeGrafter"/>
</dbReference>
<comment type="caution">
    <text evidence="16">The sequence shown here is derived from an EMBL/GenBank/DDBJ whole genome shotgun (WGS) entry which is preliminary data.</text>
</comment>
<dbReference type="GO" id="GO:0032870">
    <property type="term" value="P:cellular response to hormone stimulus"/>
    <property type="evidence" value="ECO:0007669"/>
    <property type="project" value="TreeGrafter"/>
</dbReference>
<dbReference type="Gene3D" id="1.10.150.510">
    <property type="entry name" value="Receptor activity modifying family"/>
    <property type="match status" value="1"/>
</dbReference>
<evidence type="ECO:0000256" key="5">
    <source>
        <dbReference type="ARBA" id="ARBA00022692"/>
    </source>
</evidence>
<sequence length="148" mass="16803">MAPGLRGLPRRGLWLLLVHHLFAATACRHADHGALLQQICLSQFRVDMEAIGKALWCDWNKTIESYGELSDCTRHVMEGLGCQWPSAEVDTFFVAVHRHYFRSCPVWGRAERDPPRSTLCLFTMLPTLATLLVTVLVVWRSKSREGLV</sequence>
<evidence type="ECO:0000256" key="7">
    <source>
        <dbReference type="ARBA" id="ARBA00022989"/>
    </source>
</evidence>
<evidence type="ECO:0000256" key="4">
    <source>
        <dbReference type="ARBA" id="ARBA00022475"/>
    </source>
</evidence>
<keyword evidence="8 14" id="KW-0472">Membrane</keyword>
<dbReference type="GO" id="GO:0072659">
    <property type="term" value="P:protein localization to plasma membrane"/>
    <property type="evidence" value="ECO:0007669"/>
    <property type="project" value="TreeGrafter"/>
</dbReference>
<dbReference type="InterPro" id="IPR006985">
    <property type="entry name" value="RAMP"/>
</dbReference>
<evidence type="ECO:0000256" key="10">
    <source>
        <dbReference type="ARBA" id="ARBA00023170"/>
    </source>
</evidence>
<organism evidence="16 17">
    <name type="scientific">Rousettus aegyptiacus</name>
    <name type="common">Egyptian fruit bat</name>
    <name type="synonym">Pteropus aegyptiacus</name>
    <dbReference type="NCBI Taxonomy" id="9407"/>
    <lineage>
        <taxon>Eukaryota</taxon>
        <taxon>Metazoa</taxon>
        <taxon>Chordata</taxon>
        <taxon>Craniata</taxon>
        <taxon>Vertebrata</taxon>
        <taxon>Euteleostomi</taxon>
        <taxon>Mammalia</taxon>
        <taxon>Eutheria</taxon>
        <taxon>Laurasiatheria</taxon>
        <taxon>Chiroptera</taxon>
        <taxon>Yinpterochiroptera</taxon>
        <taxon>Pteropodoidea</taxon>
        <taxon>Pteropodidae</taxon>
        <taxon>Rousettinae</taxon>
        <taxon>Rousettus</taxon>
    </lineage>
</organism>
<dbReference type="AlphaFoldDB" id="A0A7J8JM74"/>
<dbReference type="GO" id="GO:0008277">
    <property type="term" value="P:regulation of G protein-coupled receptor signaling pathway"/>
    <property type="evidence" value="ECO:0007669"/>
    <property type="project" value="InterPro"/>
</dbReference>
<evidence type="ECO:0000313" key="16">
    <source>
        <dbReference type="EMBL" id="KAF6497389.1"/>
    </source>
</evidence>
<keyword evidence="4" id="KW-1003">Cell membrane</keyword>
<comment type="subcellular location">
    <subcellularLocation>
        <location evidence="1">Cell membrane</location>
        <topology evidence="1">Single-pass type I membrane protein</topology>
    </subcellularLocation>
</comment>
<evidence type="ECO:0000256" key="11">
    <source>
        <dbReference type="ARBA" id="ARBA00041071"/>
    </source>
</evidence>
<feature type="signal peptide" evidence="15">
    <location>
        <begin position="1"/>
        <end position="27"/>
    </location>
</feature>
<evidence type="ECO:0000256" key="13">
    <source>
        <dbReference type="ARBA" id="ARBA00049674"/>
    </source>
</evidence>
<evidence type="ECO:0000256" key="8">
    <source>
        <dbReference type="ARBA" id="ARBA00023136"/>
    </source>
</evidence>
<dbReference type="PROSITE" id="PS51257">
    <property type="entry name" value="PROKAR_LIPOPROTEIN"/>
    <property type="match status" value="1"/>
</dbReference>
<evidence type="ECO:0000256" key="14">
    <source>
        <dbReference type="SAM" id="Phobius"/>
    </source>
</evidence>
<dbReference type="EMBL" id="JACASE010000002">
    <property type="protein sequence ID" value="KAF6497389.1"/>
    <property type="molecule type" value="Genomic_DNA"/>
</dbReference>
<dbReference type="OrthoDB" id="10007519at2759"/>
<reference evidence="16 17" key="1">
    <citation type="journal article" date="2020" name="Nature">
        <title>Six reference-quality genomes reveal evolution of bat adaptations.</title>
        <authorList>
            <person name="Jebb D."/>
            <person name="Huang Z."/>
            <person name="Pippel M."/>
            <person name="Hughes G.M."/>
            <person name="Lavrichenko K."/>
            <person name="Devanna P."/>
            <person name="Winkler S."/>
            <person name="Jermiin L.S."/>
            <person name="Skirmuntt E.C."/>
            <person name="Katzourakis A."/>
            <person name="Burkitt-Gray L."/>
            <person name="Ray D.A."/>
            <person name="Sullivan K.A.M."/>
            <person name="Roscito J.G."/>
            <person name="Kirilenko B.M."/>
            <person name="Davalos L.M."/>
            <person name="Corthals A.P."/>
            <person name="Power M.L."/>
            <person name="Jones G."/>
            <person name="Ransome R.D."/>
            <person name="Dechmann D.K.N."/>
            <person name="Locatelli A.G."/>
            <person name="Puechmaille S.J."/>
            <person name="Fedrigo O."/>
            <person name="Jarvis E.D."/>
            <person name="Hiller M."/>
            <person name="Vernes S.C."/>
            <person name="Myers E.W."/>
            <person name="Teeling E.C."/>
        </authorList>
    </citation>
    <scope>NUCLEOTIDE SEQUENCE [LARGE SCALE GENOMIC DNA]</scope>
    <source>
        <strain evidence="16">MRouAeg1</strain>
        <tissue evidence="16">Muscle</tissue>
    </source>
</reference>
<evidence type="ECO:0000256" key="12">
    <source>
        <dbReference type="ARBA" id="ARBA00049570"/>
    </source>
</evidence>
<dbReference type="GO" id="GO:0005886">
    <property type="term" value="C:plasma membrane"/>
    <property type="evidence" value="ECO:0007669"/>
    <property type="project" value="UniProtKB-SubCell"/>
</dbReference>
<comment type="similarity">
    <text evidence="2">Belongs to the RAMP family.</text>
</comment>
<keyword evidence="9" id="KW-1015">Disulfide bond</keyword>
<evidence type="ECO:0000256" key="9">
    <source>
        <dbReference type="ARBA" id="ARBA00023157"/>
    </source>
</evidence>
<dbReference type="GO" id="GO:0009986">
    <property type="term" value="C:cell surface"/>
    <property type="evidence" value="ECO:0007669"/>
    <property type="project" value="TreeGrafter"/>
</dbReference>
<evidence type="ECO:0000256" key="2">
    <source>
        <dbReference type="ARBA" id="ARBA00007087"/>
    </source>
</evidence>
<dbReference type="GO" id="GO:0007186">
    <property type="term" value="P:G protein-coupled receptor signaling pathway"/>
    <property type="evidence" value="ECO:0007669"/>
    <property type="project" value="TreeGrafter"/>
</dbReference>
<name>A0A7J8JM74_ROUAE</name>
<dbReference type="PANTHER" id="PTHR14076:SF3">
    <property type="entry name" value="RECEPTOR ACTIVITY-MODIFYING PROTEIN 1"/>
    <property type="match status" value="1"/>
</dbReference>
<feature type="chain" id="PRO_5029834176" description="Receptor activity-modifying protein 1" evidence="15">
    <location>
        <begin position="28"/>
        <end position="148"/>
    </location>
</feature>
<keyword evidence="6 15" id="KW-0732">Signal</keyword>
<evidence type="ECO:0000256" key="1">
    <source>
        <dbReference type="ARBA" id="ARBA00004251"/>
    </source>
</evidence>
<evidence type="ECO:0000256" key="6">
    <source>
        <dbReference type="ARBA" id="ARBA00022729"/>
    </source>
</evidence>
<evidence type="ECO:0000313" key="17">
    <source>
        <dbReference type="Proteomes" id="UP000593571"/>
    </source>
</evidence>
<dbReference type="GO" id="GO:0031623">
    <property type="term" value="P:receptor internalization"/>
    <property type="evidence" value="ECO:0007669"/>
    <property type="project" value="TreeGrafter"/>
</dbReference>
<feature type="transmembrane region" description="Helical" evidence="14">
    <location>
        <begin position="121"/>
        <end position="139"/>
    </location>
</feature>
<keyword evidence="3" id="KW-0813">Transport</keyword>
<comment type="subunit">
    <text evidence="13">Heterodimer of CALCRL and RAMP1; the interaction induces allosteric modulation of CALCRL function and CGRP1/CALCA and CGRP2/CALCB ligand specificity. Heterodimer of CALCR and RAMP1; interaction forms the AMYR1 receptor complex for amylin/IAPP and CGRP1/CALCA ligands.</text>
</comment>
<dbReference type="GO" id="GO:0006816">
    <property type="term" value="P:calcium ion transport"/>
    <property type="evidence" value="ECO:0007669"/>
    <property type="project" value="TreeGrafter"/>
</dbReference>
<keyword evidence="10 16" id="KW-0675">Receptor</keyword>
<proteinExistence type="inferred from homology"/>
<evidence type="ECO:0000256" key="3">
    <source>
        <dbReference type="ARBA" id="ARBA00022448"/>
    </source>
</evidence>
<dbReference type="GO" id="GO:0015026">
    <property type="term" value="F:coreceptor activity"/>
    <property type="evidence" value="ECO:0007669"/>
    <property type="project" value="InterPro"/>
</dbReference>
<dbReference type="Pfam" id="PF04901">
    <property type="entry name" value="RAMP"/>
    <property type="match status" value="1"/>
</dbReference>
<keyword evidence="7 14" id="KW-1133">Transmembrane helix</keyword>
<gene>
    <name evidence="16" type="ORF">HJG63_016371</name>
</gene>
<keyword evidence="17" id="KW-1185">Reference proteome</keyword>
<protein>
    <recommendedName>
        <fullName evidence="11">Receptor activity-modifying protein 1</fullName>
    </recommendedName>
</protein>
<evidence type="ECO:0000256" key="15">
    <source>
        <dbReference type="SAM" id="SignalP"/>
    </source>
</evidence>
<comment type="function">
    <text evidence="12">Accessory protein that interacts with and modulates the function of G-protein coupled receptors including calcitonin gene-related peptide type 1 receptor (CALCRL) and calcitonin receptor (CALCR). Required for the transport of CALCRL to the plasma membrane. Together with CALCRL, form the receptor complex for the calcitonin gene-related peptides CGRP1/CALCA and CGRP2/CALCB. Together with CALCR, form the AMYR1 receptor complex for amylin/IAPP and CGRP1/CALCA.</text>
</comment>
<keyword evidence="5 14" id="KW-0812">Transmembrane</keyword>
<dbReference type="PANTHER" id="PTHR14076">
    <property type="entry name" value="RECEPTOR ACTIVITY MODIFYING PROTEIN RAMP"/>
    <property type="match status" value="1"/>
</dbReference>
<dbReference type="Proteomes" id="UP000593571">
    <property type="component" value="Unassembled WGS sequence"/>
</dbReference>
<dbReference type="GO" id="GO:0006886">
    <property type="term" value="P:intracellular protein transport"/>
    <property type="evidence" value="ECO:0007669"/>
    <property type="project" value="InterPro"/>
</dbReference>
<dbReference type="InterPro" id="IPR038126">
    <property type="entry name" value="RAMP_sf"/>
</dbReference>
<accession>A0A7J8JM74</accession>